<dbReference type="EMBL" id="LBUP01000012">
    <property type="protein sequence ID" value="KKQ65297.1"/>
    <property type="molecule type" value="Genomic_DNA"/>
</dbReference>
<dbReference type="Pfam" id="PF13439">
    <property type="entry name" value="Glyco_transf_4"/>
    <property type="match status" value="1"/>
</dbReference>
<feature type="domain" description="Glycosyltransferase subfamily 4-like N-terminal" evidence="2">
    <location>
        <begin position="18"/>
        <end position="172"/>
    </location>
</feature>
<name>A0A0G0JEZ8_9BACT</name>
<dbReference type="GO" id="GO:0016757">
    <property type="term" value="F:glycosyltransferase activity"/>
    <property type="evidence" value="ECO:0007669"/>
    <property type="project" value="InterPro"/>
</dbReference>
<feature type="domain" description="Glycosyl transferase family 1" evidence="1">
    <location>
        <begin position="177"/>
        <end position="322"/>
    </location>
</feature>
<evidence type="ECO:0000259" key="2">
    <source>
        <dbReference type="Pfam" id="PF13439"/>
    </source>
</evidence>
<dbReference type="PANTHER" id="PTHR12526:SF595">
    <property type="entry name" value="BLL5217 PROTEIN"/>
    <property type="match status" value="1"/>
</dbReference>
<dbReference type="InterPro" id="IPR001296">
    <property type="entry name" value="Glyco_trans_1"/>
</dbReference>
<evidence type="ECO:0000259" key="1">
    <source>
        <dbReference type="Pfam" id="PF00534"/>
    </source>
</evidence>
<dbReference type="PANTHER" id="PTHR12526">
    <property type="entry name" value="GLYCOSYLTRANSFERASE"/>
    <property type="match status" value="1"/>
</dbReference>
<proteinExistence type="predicted"/>
<dbReference type="AlphaFoldDB" id="A0A0G0JEZ8"/>
<dbReference type="InterPro" id="IPR028098">
    <property type="entry name" value="Glyco_trans_4-like_N"/>
</dbReference>
<comment type="caution">
    <text evidence="3">The sequence shown here is derived from an EMBL/GenBank/DDBJ whole genome shotgun (WGS) entry which is preliminary data.</text>
</comment>
<evidence type="ECO:0000313" key="3">
    <source>
        <dbReference type="EMBL" id="KKQ65297.1"/>
    </source>
</evidence>
<dbReference type="Proteomes" id="UP000034235">
    <property type="component" value="Unassembled WGS sequence"/>
</dbReference>
<keyword evidence="3" id="KW-0808">Transferase</keyword>
<dbReference type="CDD" id="cd03802">
    <property type="entry name" value="GT4_AviGT4-like"/>
    <property type="match status" value="1"/>
</dbReference>
<organism evidence="3 4">
    <name type="scientific">Candidatus Daviesbacteria bacterium GW2011_GWA2_38_24</name>
    <dbReference type="NCBI Taxonomy" id="1618422"/>
    <lineage>
        <taxon>Bacteria</taxon>
        <taxon>Candidatus Daviesiibacteriota</taxon>
    </lineage>
</organism>
<gene>
    <name evidence="3" type="ORF">US86_C0012G0012</name>
</gene>
<dbReference type="Pfam" id="PF00534">
    <property type="entry name" value="Glycos_transf_1"/>
    <property type="match status" value="1"/>
</dbReference>
<sequence>MKILQIAPAWIDTPPKDYGGTELVIDSLVKGLVNIGHEVTLFATKKSKTPANLEYVFEKSFLDKNIPWIAALPSFIHYNEAFSRAQDFDIVHAHLSSDTDPMIMGFLANLTVPSVMTIHSRLPLDKFSHMDKYFMKLYANKISAISISKTMLKELPRGFRNMGFVHNSLDLSKFKFNPNKGEFLTWLGKILPAKGLYEAIMASKKAGEQLIFGGVVDNFREDSINYFEQKIKPLIDGNQIKYLGPADLRLKNYLFSNAKAFLNPINWVEPFGMVMAESMACGTPVISFDRGAASELIVDKKTGFLVKTFDQMVETISRIDEINRADCRQHMENNFSPETAAEKTTKILFHEINRFWRERRKLTVIRRKDYETGYSI</sequence>
<reference evidence="3 4" key="1">
    <citation type="journal article" date="2015" name="Nature">
        <title>rRNA introns, odd ribosomes, and small enigmatic genomes across a large radiation of phyla.</title>
        <authorList>
            <person name="Brown C.T."/>
            <person name="Hug L.A."/>
            <person name="Thomas B.C."/>
            <person name="Sharon I."/>
            <person name="Castelle C.J."/>
            <person name="Singh A."/>
            <person name="Wilkins M.J."/>
            <person name="Williams K.H."/>
            <person name="Banfield J.F."/>
        </authorList>
    </citation>
    <scope>NUCLEOTIDE SEQUENCE [LARGE SCALE GENOMIC DNA]</scope>
</reference>
<dbReference type="Gene3D" id="3.40.50.2000">
    <property type="entry name" value="Glycogen Phosphorylase B"/>
    <property type="match status" value="2"/>
</dbReference>
<dbReference type="SUPFAM" id="SSF53756">
    <property type="entry name" value="UDP-Glycosyltransferase/glycogen phosphorylase"/>
    <property type="match status" value="1"/>
</dbReference>
<protein>
    <submittedName>
        <fullName evidence="3">Glycosyl transferase group 1</fullName>
    </submittedName>
</protein>
<accession>A0A0G0JEZ8</accession>
<evidence type="ECO:0000313" key="4">
    <source>
        <dbReference type="Proteomes" id="UP000034235"/>
    </source>
</evidence>